<keyword evidence="3" id="KW-1185">Reference proteome</keyword>
<evidence type="ECO:0000313" key="3">
    <source>
        <dbReference type="Proteomes" id="UP001370490"/>
    </source>
</evidence>
<name>A0AAN8YTB5_9MAGN</name>
<comment type="caution">
    <text evidence="2">The sequence shown here is derived from an EMBL/GenBank/DDBJ whole genome shotgun (WGS) entry which is preliminary data.</text>
</comment>
<dbReference type="InterPro" id="IPR004843">
    <property type="entry name" value="Calcineurin-like_PHP"/>
</dbReference>
<proteinExistence type="predicted"/>
<gene>
    <name evidence="2" type="ORF">RJ641_021810</name>
</gene>
<dbReference type="Pfam" id="PF00149">
    <property type="entry name" value="Metallophos"/>
    <property type="match status" value="1"/>
</dbReference>
<dbReference type="EMBL" id="JBAMMX010000026">
    <property type="protein sequence ID" value="KAK6914489.1"/>
    <property type="molecule type" value="Genomic_DNA"/>
</dbReference>
<feature type="domain" description="Calcineurin-like phosphoesterase" evidence="1">
    <location>
        <begin position="9"/>
        <end position="188"/>
    </location>
</feature>
<dbReference type="CDD" id="cd07425">
    <property type="entry name" value="MPP_Shelphs"/>
    <property type="match status" value="1"/>
</dbReference>
<evidence type="ECO:0000313" key="2">
    <source>
        <dbReference type="EMBL" id="KAK6914489.1"/>
    </source>
</evidence>
<dbReference type="SUPFAM" id="SSF56300">
    <property type="entry name" value="Metallo-dependent phosphatases"/>
    <property type="match status" value="1"/>
</dbReference>
<accession>A0AAN8YTB5</accession>
<dbReference type="AlphaFoldDB" id="A0AAN8YTB5"/>
<reference evidence="2 3" key="1">
    <citation type="submission" date="2023-12" db="EMBL/GenBank/DDBJ databases">
        <title>A high-quality genome assembly for Dillenia turbinata (Dilleniales).</title>
        <authorList>
            <person name="Chanderbali A."/>
        </authorList>
    </citation>
    <scope>NUCLEOTIDE SEQUENCE [LARGE SCALE GENOMIC DNA]</scope>
    <source>
        <strain evidence="2">LSX21</strain>
        <tissue evidence="2">Leaf</tissue>
    </source>
</reference>
<sequence>MTIYPSADRLVAIGDLHGDLQKSKQAFKIANLIDDSGKWIGGTTTVVQIGDVLDRGGDELRILYYLEKLKREAEKNGGRIITMNGNHEIMNVGGDFRYVTRSGLDEFKIWADWFRIGNSMKSLCPGLEKPSDLFEGIPLEFPGIKKEFYDGIRARIAAFRPNGPISRRFLSKNVTALVVGDSVFAHGGLMPEHVGYGLEKINEEVGDYINGLRGNSSPFCVRGRDSVVWLRRYSNEMEKDCDCSTLEHVLATIPGAKRMIMGHTIQESGINGVCSNRAIRIDVGLSKGCIDGVPQVLEISENSRLQILTASPFLQNKDESSIGVNVKEGLGLLIPKHMPQQVEVTV</sequence>
<organism evidence="2 3">
    <name type="scientific">Dillenia turbinata</name>
    <dbReference type="NCBI Taxonomy" id="194707"/>
    <lineage>
        <taxon>Eukaryota</taxon>
        <taxon>Viridiplantae</taxon>
        <taxon>Streptophyta</taxon>
        <taxon>Embryophyta</taxon>
        <taxon>Tracheophyta</taxon>
        <taxon>Spermatophyta</taxon>
        <taxon>Magnoliopsida</taxon>
        <taxon>eudicotyledons</taxon>
        <taxon>Gunneridae</taxon>
        <taxon>Pentapetalae</taxon>
        <taxon>Dilleniales</taxon>
        <taxon>Dilleniaceae</taxon>
        <taxon>Dillenia</taxon>
    </lineage>
</organism>
<protein>
    <submittedName>
        <fullName evidence="2">Calcineurin-like phosphoesterase domain, ApaH type</fullName>
    </submittedName>
</protein>
<dbReference type="InterPro" id="IPR041787">
    <property type="entry name" value="MPP_Shelphs"/>
</dbReference>
<dbReference type="InterPro" id="IPR029052">
    <property type="entry name" value="Metallo-depent_PP-like"/>
</dbReference>
<evidence type="ECO:0000259" key="1">
    <source>
        <dbReference type="Pfam" id="PF00149"/>
    </source>
</evidence>
<dbReference type="PANTHER" id="PTHR47680:SF2">
    <property type="entry name" value="SHEWANELLA-LIKE PROTEIN PHOSPHATASE 2"/>
    <property type="match status" value="1"/>
</dbReference>
<dbReference type="PANTHER" id="PTHR47680">
    <property type="entry name" value="SHEWANELLA-LIKE PROTEIN PHOSPHATASE 2"/>
    <property type="match status" value="1"/>
</dbReference>
<dbReference type="Gene3D" id="3.60.21.10">
    <property type="match status" value="1"/>
</dbReference>
<dbReference type="Proteomes" id="UP001370490">
    <property type="component" value="Unassembled WGS sequence"/>
</dbReference>
<dbReference type="GO" id="GO:0016787">
    <property type="term" value="F:hydrolase activity"/>
    <property type="evidence" value="ECO:0007669"/>
    <property type="project" value="InterPro"/>
</dbReference>